<feature type="domain" description="Ancillary SecYEG translocon subunit/Cell division coordinator CpoB TPR" evidence="9">
    <location>
        <begin position="30"/>
        <end position="197"/>
    </location>
</feature>
<keyword evidence="5 8" id="KW-1133">Transmembrane helix</keyword>
<reference evidence="11" key="1">
    <citation type="journal article" date="2019" name="Int. J. Syst. Evol. Microbiol.">
        <title>The Global Catalogue of Microorganisms (GCM) 10K type strain sequencing project: providing services to taxonomists for standard genome sequencing and annotation.</title>
        <authorList>
            <consortium name="The Broad Institute Genomics Platform"/>
            <consortium name="The Broad Institute Genome Sequencing Center for Infectious Disease"/>
            <person name="Wu L."/>
            <person name="Ma J."/>
        </authorList>
    </citation>
    <scope>NUCLEOTIDE SEQUENCE [LARGE SCALE GENOMIC DNA]</scope>
    <source>
        <strain evidence="11">CCUG 62982</strain>
    </source>
</reference>
<sequence length="235" mass="25079">MALPPSGTTDEAFIREVDEGVRADQLLMIWQRYGRIIVGAVVAGLLIFAGYLYYHARSERAAGAQGEEFAAGVKDLLENRRNEGLEKLRKVAASGGDGYRAIAKLIEAGELIDAKDPKGAAAKYAEVAGDAKLPQPFRDEALLRQTALEFDQLKPEQVVDRLKGLAAPGSSWFGSAGELTAAAYLKQGKKAEAAKLFGEIAKNKDVPDSIRQRAAEMATSMGVDVAAQTGDGKAQ</sequence>
<proteinExistence type="predicted"/>
<keyword evidence="7" id="KW-0143">Chaperone</keyword>
<dbReference type="PANTHER" id="PTHR38035:SF1">
    <property type="entry name" value="ANCILLARY SECYEG TRANSLOCON SUBUNIT"/>
    <property type="match status" value="1"/>
</dbReference>
<evidence type="ECO:0000256" key="2">
    <source>
        <dbReference type="ARBA" id="ARBA00004236"/>
    </source>
</evidence>
<dbReference type="PANTHER" id="PTHR38035">
    <property type="entry name" value="UPF0070 PROTEIN YFGM"/>
    <property type="match status" value="1"/>
</dbReference>
<dbReference type="RefSeq" id="WP_264943128.1">
    <property type="nucleotide sequence ID" value="NZ_JAPDRA010000002.1"/>
</dbReference>
<gene>
    <name evidence="10" type="ORF">ACFQ1E_07005</name>
</gene>
<keyword evidence="4 8" id="KW-0812">Transmembrane</keyword>
<dbReference type="Pfam" id="PF09976">
    <property type="entry name" value="TPR_21"/>
    <property type="match status" value="1"/>
</dbReference>
<evidence type="ECO:0000256" key="7">
    <source>
        <dbReference type="ARBA" id="ARBA00023186"/>
    </source>
</evidence>
<evidence type="ECO:0000256" key="8">
    <source>
        <dbReference type="SAM" id="Phobius"/>
    </source>
</evidence>
<evidence type="ECO:0000256" key="1">
    <source>
        <dbReference type="ARBA" id="ARBA00004167"/>
    </source>
</evidence>
<dbReference type="EMBL" id="JBHTJG010000002">
    <property type="protein sequence ID" value="MFD0946080.1"/>
    <property type="molecule type" value="Genomic_DNA"/>
</dbReference>
<organism evidence="10 11">
    <name type="scientific">Sphingomonas canadensis</name>
    <dbReference type="NCBI Taxonomy" id="1219257"/>
    <lineage>
        <taxon>Bacteria</taxon>
        <taxon>Pseudomonadati</taxon>
        <taxon>Pseudomonadota</taxon>
        <taxon>Alphaproteobacteria</taxon>
        <taxon>Sphingomonadales</taxon>
        <taxon>Sphingomonadaceae</taxon>
        <taxon>Sphingomonas</taxon>
    </lineage>
</organism>
<dbReference type="InterPro" id="IPR018704">
    <property type="entry name" value="SecYEG/CpoB_TPR"/>
</dbReference>
<name>A0ABW3H6T0_9SPHN</name>
<accession>A0ABW3H6T0</accession>
<evidence type="ECO:0000313" key="10">
    <source>
        <dbReference type="EMBL" id="MFD0946080.1"/>
    </source>
</evidence>
<evidence type="ECO:0000256" key="5">
    <source>
        <dbReference type="ARBA" id="ARBA00022989"/>
    </source>
</evidence>
<comment type="caution">
    <text evidence="10">The sequence shown here is derived from an EMBL/GenBank/DDBJ whole genome shotgun (WGS) entry which is preliminary data.</text>
</comment>
<dbReference type="Proteomes" id="UP001596977">
    <property type="component" value="Unassembled WGS sequence"/>
</dbReference>
<feature type="transmembrane region" description="Helical" evidence="8">
    <location>
        <begin position="33"/>
        <end position="54"/>
    </location>
</feature>
<evidence type="ECO:0000313" key="11">
    <source>
        <dbReference type="Proteomes" id="UP001596977"/>
    </source>
</evidence>
<protein>
    <submittedName>
        <fullName evidence="10">Tetratricopeptide repeat protein</fullName>
    </submittedName>
</protein>
<dbReference type="InterPro" id="IPR026039">
    <property type="entry name" value="YfgM"/>
</dbReference>
<keyword evidence="11" id="KW-1185">Reference proteome</keyword>
<evidence type="ECO:0000259" key="9">
    <source>
        <dbReference type="Pfam" id="PF09976"/>
    </source>
</evidence>
<comment type="subcellular location">
    <subcellularLocation>
        <location evidence="2">Cell membrane</location>
    </subcellularLocation>
    <subcellularLocation>
        <location evidence="1">Membrane</location>
        <topology evidence="1">Single-pass membrane protein</topology>
    </subcellularLocation>
</comment>
<evidence type="ECO:0000256" key="6">
    <source>
        <dbReference type="ARBA" id="ARBA00023136"/>
    </source>
</evidence>
<keyword evidence="6 8" id="KW-0472">Membrane</keyword>
<evidence type="ECO:0000256" key="3">
    <source>
        <dbReference type="ARBA" id="ARBA00022475"/>
    </source>
</evidence>
<keyword evidence="3" id="KW-1003">Cell membrane</keyword>
<evidence type="ECO:0000256" key="4">
    <source>
        <dbReference type="ARBA" id="ARBA00022692"/>
    </source>
</evidence>